<proteinExistence type="predicted"/>
<dbReference type="Proteomes" id="UP001230649">
    <property type="component" value="Unassembled WGS sequence"/>
</dbReference>
<evidence type="ECO:0000313" key="1">
    <source>
        <dbReference type="EMBL" id="KAJ9115722.1"/>
    </source>
</evidence>
<accession>A0ACC2WXG6</accession>
<sequence>MPLLKRIEKRISRKEKEDELGITDLKRKMKEMKEDGGDGDDLESDSDSNSDSDDTDDSDSDSDGGDSLSDEGGLKAHIPILHFADFKISLDSSSDDDEEEQAGEDLPEDDGAEAEVEEAEVEEEEEEALPLESVLEDPIYSLAEEEDTEALPANDAPEGEEPAVPEGPMGCMLCPNKVLKNEKMVEVHLASKPHKRSAARFAKKIADPTFDRSQVIDPRDIAIQIEEEIRAGSSAVAAKSSDAATATVSRKPKKQDRPAPPKSEEQSEVPKEEQAKPKRQRAWKEAKREAKRRRTDAKETGKPPRKEAERQIKGKTESSGEKASTGTVQNEVAVKGVSKTDSKRREGKKAKASKA</sequence>
<keyword evidence="2" id="KW-1185">Reference proteome</keyword>
<evidence type="ECO:0000313" key="2">
    <source>
        <dbReference type="Proteomes" id="UP001230649"/>
    </source>
</evidence>
<name>A0ACC2WXG6_9TREE</name>
<organism evidence="1 2">
    <name type="scientific">Naganishia adeliensis</name>
    <dbReference type="NCBI Taxonomy" id="92952"/>
    <lineage>
        <taxon>Eukaryota</taxon>
        <taxon>Fungi</taxon>
        <taxon>Dikarya</taxon>
        <taxon>Basidiomycota</taxon>
        <taxon>Agaricomycotina</taxon>
        <taxon>Tremellomycetes</taxon>
        <taxon>Filobasidiales</taxon>
        <taxon>Filobasidiaceae</taxon>
        <taxon>Naganishia</taxon>
    </lineage>
</organism>
<dbReference type="EMBL" id="JASBWS010000005">
    <property type="protein sequence ID" value="KAJ9115722.1"/>
    <property type="molecule type" value="Genomic_DNA"/>
</dbReference>
<gene>
    <name evidence="1" type="ORF">QFC20_001049</name>
</gene>
<protein>
    <submittedName>
        <fullName evidence="1">Uncharacterized protein</fullName>
    </submittedName>
</protein>
<comment type="caution">
    <text evidence="1">The sequence shown here is derived from an EMBL/GenBank/DDBJ whole genome shotgun (WGS) entry which is preliminary data.</text>
</comment>
<reference evidence="1" key="1">
    <citation type="submission" date="2023-04" db="EMBL/GenBank/DDBJ databases">
        <title>Draft Genome sequencing of Naganishia species isolated from polar environments using Oxford Nanopore Technology.</title>
        <authorList>
            <person name="Leo P."/>
            <person name="Venkateswaran K."/>
        </authorList>
    </citation>
    <scope>NUCLEOTIDE SEQUENCE</scope>
    <source>
        <strain evidence="1">MNA-CCFEE 5262</strain>
    </source>
</reference>